<dbReference type="PANTHER" id="PTHR12064:SF97">
    <property type="entry name" value="METAL TRANSPORTER CNNM-5"/>
    <property type="match status" value="1"/>
</dbReference>
<feature type="domain" description="CNNM transmembrane" evidence="9">
    <location>
        <begin position="1"/>
        <end position="100"/>
    </location>
</feature>
<dbReference type="EMBL" id="LXFE01001334">
    <property type="protein sequence ID" value="OLL23728.1"/>
    <property type="molecule type" value="Genomic_DNA"/>
</dbReference>
<accession>A0A1U7LM73</accession>
<feature type="region of interest" description="Disordered" evidence="7">
    <location>
        <begin position="260"/>
        <end position="376"/>
    </location>
</feature>
<protein>
    <submittedName>
        <fullName evidence="10">Protein MAM3</fullName>
    </submittedName>
</protein>
<evidence type="ECO:0000256" key="1">
    <source>
        <dbReference type="ARBA" id="ARBA00004141"/>
    </source>
</evidence>
<feature type="transmembrane region" description="Helical" evidence="8">
    <location>
        <begin position="6"/>
        <end position="26"/>
    </location>
</feature>
<dbReference type="GO" id="GO:0016020">
    <property type="term" value="C:membrane"/>
    <property type="evidence" value="ECO:0007669"/>
    <property type="project" value="UniProtKB-SubCell"/>
</dbReference>
<evidence type="ECO:0000313" key="11">
    <source>
        <dbReference type="Proteomes" id="UP000186594"/>
    </source>
</evidence>
<dbReference type="Gene3D" id="3.10.580.10">
    <property type="entry name" value="CBS-domain"/>
    <property type="match status" value="1"/>
</dbReference>
<feature type="transmembrane region" description="Helical" evidence="8">
    <location>
        <begin position="38"/>
        <end position="58"/>
    </location>
</feature>
<dbReference type="STRING" id="1198029.A0A1U7LM73"/>
<sequence>MDRVLGGGWPAVLLSVGLVVVVGEVVPQAVCVRYGLRIGALFAPIVLALMYLSFPVSYPAALLLDCLLGDSHGTLYKKAGLKHLVMLHHSFGADRLNQDEVTIIQAVLDLREKPVGTIMTPMLDVFTMAADTVMNEQAILSAGYSRIPIHAPGRPLDFVGMLLVKTLITYDPEDALPVSSFALATLPETKPDTSCLDILNFFQEGKSHMVLVSRFPGESHGALGVLTLEDVIEELIGEEIVDETDVFIDIPRGLKRHPYSYKFPPRNTENQPLKPLAPSNKASKPINTKNPSVTIKYGSLQSLRSPPPNHGPRTSAGSDSLISDGPFRDRTCDSDSLARDSPFRDRTSGSDSLARDDPFRDSVDLADTSFKNPPSSIIQTGPITETTRLINGIAKLVVGTSPPLNV</sequence>
<dbReference type="PROSITE" id="PS51846">
    <property type="entry name" value="CNNM"/>
    <property type="match status" value="1"/>
</dbReference>
<keyword evidence="5 6" id="KW-0472">Membrane</keyword>
<dbReference type="SUPFAM" id="SSF54631">
    <property type="entry name" value="CBS-domain pair"/>
    <property type="match status" value="1"/>
</dbReference>
<keyword evidence="2 6" id="KW-0812">Transmembrane</keyword>
<dbReference type="GO" id="GO:0030026">
    <property type="term" value="P:intracellular manganese ion homeostasis"/>
    <property type="evidence" value="ECO:0007669"/>
    <property type="project" value="EnsemblFungi"/>
</dbReference>
<keyword evidence="4 6" id="KW-1133">Transmembrane helix</keyword>
<comment type="caution">
    <text evidence="10">The sequence shown here is derived from an EMBL/GenBank/DDBJ whole genome shotgun (WGS) entry which is preliminary data.</text>
</comment>
<feature type="compositionally biased region" description="Basic and acidic residues" evidence="7">
    <location>
        <begin position="326"/>
        <end position="363"/>
    </location>
</feature>
<dbReference type="InterPro" id="IPR044751">
    <property type="entry name" value="Ion_transp-like_CBS"/>
</dbReference>
<reference evidence="10 11" key="1">
    <citation type="submission" date="2016-04" db="EMBL/GenBank/DDBJ databases">
        <title>Evolutionary innovation and constraint leading to complex multicellularity in the Ascomycota.</title>
        <authorList>
            <person name="Cisse O."/>
            <person name="Nguyen A."/>
            <person name="Hewitt D.A."/>
            <person name="Jedd G."/>
            <person name="Stajich J.E."/>
        </authorList>
    </citation>
    <scope>NUCLEOTIDE SEQUENCE [LARGE SCALE GENOMIC DNA]</scope>
    <source>
        <strain evidence="10 11">DAH-3</strain>
    </source>
</reference>
<dbReference type="GO" id="GO:0010961">
    <property type="term" value="P:intracellular magnesium ion homeostasis"/>
    <property type="evidence" value="ECO:0007669"/>
    <property type="project" value="EnsemblFungi"/>
</dbReference>
<dbReference type="AlphaFoldDB" id="A0A1U7LM73"/>
<dbReference type="PANTHER" id="PTHR12064">
    <property type="entry name" value="METAL TRANSPORTER CNNM"/>
    <property type="match status" value="1"/>
</dbReference>
<evidence type="ECO:0000313" key="10">
    <source>
        <dbReference type="EMBL" id="OLL23728.1"/>
    </source>
</evidence>
<comment type="subcellular location">
    <subcellularLocation>
        <location evidence="1">Membrane</location>
        <topology evidence="1">Multi-pass membrane protein</topology>
    </subcellularLocation>
</comment>
<dbReference type="OrthoDB" id="5353557at2759"/>
<evidence type="ECO:0000256" key="8">
    <source>
        <dbReference type="SAM" id="Phobius"/>
    </source>
</evidence>
<evidence type="ECO:0000256" key="4">
    <source>
        <dbReference type="ARBA" id="ARBA00022989"/>
    </source>
</evidence>
<dbReference type="GO" id="GO:0007005">
    <property type="term" value="P:mitochondrion organization"/>
    <property type="evidence" value="ECO:0007669"/>
    <property type="project" value="EnsemblFungi"/>
</dbReference>
<evidence type="ECO:0000256" key="6">
    <source>
        <dbReference type="PROSITE-ProRule" id="PRU01193"/>
    </source>
</evidence>
<feature type="compositionally biased region" description="Polar residues" evidence="7">
    <location>
        <begin position="280"/>
        <end position="304"/>
    </location>
</feature>
<evidence type="ECO:0000256" key="5">
    <source>
        <dbReference type="ARBA" id="ARBA00023136"/>
    </source>
</evidence>
<evidence type="ECO:0000256" key="2">
    <source>
        <dbReference type="ARBA" id="ARBA00022692"/>
    </source>
</evidence>
<dbReference type="OMA" id="NTFESNA"/>
<keyword evidence="3" id="KW-0677">Repeat</keyword>
<dbReference type="Pfam" id="PF01595">
    <property type="entry name" value="CNNM"/>
    <property type="match status" value="1"/>
</dbReference>
<dbReference type="InterPro" id="IPR002550">
    <property type="entry name" value="CNNM"/>
</dbReference>
<evidence type="ECO:0000256" key="3">
    <source>
        <dbReference type="ARBA" id="ARBA00022737"/>
    </source>
</evidence>
<keyword evidence="11" id="KW-1185">Reference proteome</keyword>
<organism evidence="10 11">
    <name type="scientific">Neolecta irregularis (strain DAH-3)</name>
    <dbReference type="NCBI Taxonomy" id="1198029"/>
    <lineage>
        <taxon>Eukaryota</taxon>
        <taxon>Fungi</taxon>
        <taxon>Dikarya</taxon>
        <taxon>Ascomycota</taxon>
        <taxon>Taphrinomycotina</taxon>
        <taxon>Neolectales</taxon>
        <taxon>Neolectaceae</taxon>
        <taxon>Neolecta</taxon>
    </lineage>
</organism>
<dbReference type="CDD" id="cd04590">
    <property type="entry name" value="CBS_pair_CorC_HlyC_assoc"/>
    <property type="match status" value="1"/>
</dbReference>
<name>A0A1U7LM73_NEOID</name>
<evidence type="ECO:0000256" key="7">
    <source>
        <dbReference type="SAM" id="MobiDB-lite"/>
    </source>
</evidence>
<proteinExistence type="predicted"/>
<dbReference type="Proteomes" id="UP000186594">
    <property type="component" value="Unassembled WGS sequence"/>
</dbReference>
<dbReference type="FunFam" id="3.10.580.10:FF:000006">
    <property type="entry name" value="DUF21 and CBS domain protein"/>
    <property type="match status" value="1"/>
</dbReference>
<evidence type="ECO:0000259" key="9">
    <source>
        <dbReference type="PROSITE" id="PS51846"/>
    </source>
</evidence>
<dbReference type="InterPro" id="IPR045095">
    <property type="entry name" value="ACDP"/>
</dbReference>
<dbReference type="InterPro" id="IPR046342">
    <property type="entry name" value="CBS_dom_sf"/>
</dbReference>
<gene>
    <name evidence="10" type="ORF">NEOLI_004784</name>
</gene>
<dbReference type="GO" id="GO:0005737">
    <property type="term" value="C:cytoplasm"/>
    <property type="evidence" value="ECO:0007669"/>
    <property type="project" value="TreeGrafter"/>
</dbReference>